<evidence type="ECO:0000313" key="4">
    <source>
        <dbReference type="EMBL" id="MBE1605953.1"/>
    </source>
</evidence>
<dbReference type="InterPro" id="IPR007295">
    <property type="entry name" value="DUF402"/>
</dbReference>
<dbReference type="EMBL" id="JADBEM010000001">
    <property type="protein sequence ID" value="MBE1605953.1"/>
    <property type="molecule type" value="Genomic_DNA"/>
</dbReference>
<dbReference type="Pfam" id="PF04167">
    <property type="entry name" value="DUF402"/>
    <property type="match status" value="1"/>
</dbReference>
<dbReference type="Proteomes" id="UP000638648">
    <property type="component" value="Unassembled WGS sequence"/>
</dbReference>
<evidence type="ECO:0000313" key="5">
    <source>
        <dbReference type="Proteomes" id="UP000638648"/>
    </source>
</evidence>
<gene>
    <name evidence="4" type="ORF">HEB94_002801</name>
</gene>
<dbReference type="InterPro" id="IPR035930">
    <property type="entry name" value="FomD-like_sf"/>
</dbReference>
<dbReference type="InterPro" id="IPR050212">
    <property type="entry name" value="Ntdp-like"/>
</dbReference>
<feature type="compositionally biased region" description="Polar residues" evidence="2">
    <location>
        <begin position="201"/>
        <end position="210"/>
    </location>
</feature>
<name>A0A927MWB3_9ACTN</name>
<reference evidence="4" key="1">
    <citation type="submission" date="2020-10" db="EMBL/GenBank/DDBJ databases">
        <title>Sequencing the genomes of 1000 actinobacteria strains.</title>
        <authorList>
            <person name="Klenk H.-P."/>
        </authorList>
    </citation>
    <scope>NUCLEOTIDE SEQUENCE</scope>
    <source>
        <strain evidence="4">DSM 45354</strain>
    </source>
</reference>
<protein>
    <submittedName>
        <fullName evidence="4">RNA-binding protein associated with RNAse of E/G family</fullName>
    </submittedName>
</protein>
<dbReference type="RefSeq" id="WP_202896321.1">
    <property type="nucleotide sequence ID" value="NZ_JADBEM010000001.1"/>
</dbReference>
<comment type="caution">
    <text evidence="4">The sequence shown here is derived from an EMBL/GenBank/DDBJ whole genome shotgun (WGS) entry which is preliminary data.</text>
</comment>
<dbReference type="PANTHER" id="PTHR39159:SF1">
    <property type="entry name" value="UPF0374 PROTEIN YGAC"/>
    <property type="match status" value="1"/>
</dbReference>
<dbReference type="Gene3D" id="2.40.380.10">
    <property type="entry name" value="FomD-like"/>
    <property type="match status" value="1"/>
</dbReference>
<keyword evidence="5" id="KW-1185">Reference proteome</keyword>
<accession>A0A927MWB3</accession>
<evidence type="ECO:0000259" key="3">
    <source>
        <dbReference type="Pfam" id="PF04167"/>
    </source>
</evidence>
<dbReference type="SUPFAM" id="SSF159234">
    <property type="entry name" value="FomD-like"/>
    <property type="match status" value="1"/>
</dbReference>
<dbReference type="PANTHER" id="PTHR39159">
    <property type="match status" value="1"/>
</dbReference>
<feature type="domain" description="DUF402" evidence="3">
    <location>
        <begin position="55"/>
        <end position="165"/>
    </location>
</feature>
<feature type="region of interest" description="Disordered" evidence="2">
    <location>
        <begin position="198"/>
        <end position="223"/>
    </location>
</feature>
<evidence type="ECO:0000256" key="2">
    <source>
        <dbReference type="SAM" id="MobiDB-lite"/>
    </source>
</evidence>
<proteinExistence type="predicted"/>
<organism evidence="4 5">
    <name type="scientific">Actinopolymorpha pittospori</name>
    <dbReference type="NCBI Taxonomy" id="648752"/>
    <lineage>
        <taxon>Bacteria</taxon>
        <taxon>Bacillati</taxon>
        <taxon>Actinomycetota</taxon>
        <taxon>Actinomycetes</taxon>
        <taxon>Propionibacteriales</taxon>
        <taxon>Actinopolymorphaceae</taxon>
        <taxon>Actinopolymorpha</taxon>
    </lineage>
</organism>
<dbReference type="AlphaFoldDB" id="A0A927MWB3"/>
<keyword evidence="1" id="KW-0378">Hydrolase</keyword>
<evidence type="ECO:0000256" key="1">
    <source>
        <dbReference type="ARBA" id="ARBA00022801"/>
    </source>
</evidence>
<sequence>MAPPESADGTEGAEDLLALVRWPGVVGWWERTWIDYLLTGDEARRAQGIDDLAAGTWELASWTWRDTTKLDLMVPDAYFSVSVYFDAEEKSNGWYVDFRRPFTQTSIGLDTLDLMLDLVIESDLTYRWKDEDEYDQGRRLGVVSDVEHRHVQEAREQVIDLLRRRTGPFEDRWRTWRRDPGWPLPVLPADALTAAVAAGQSERSPWTATSIPRRMDTQNSSSD</sequence>
<dbReference type="GO" id="GO:0016787">
    <property type="term" value="F:hydrolase activity"/>
    <property type="evidence" value="ECO:0007669"/>
    <property type="project" value="UniProtKB-KW"/>
</dbReference>